<dbReference type="Proteomes" id="UP001150238">
    <property type="component" value="Unassembled WGS sequence"/>
</dbReference>
<dbReference type="EMBL" id="JANVFS010000003">
    <property type="protein sequence ID" value="KAJ4493431.1"/>
    <property type="molecule type" value="Genomic_DNA"/>
</dbReference>
<reference evidence="1" key="2">
    <citation type="journal article" date="2023" name="Proc. Natl. Acad. Sci. U.S.A.">
        <title>A global phylogenomic analysis of the shiitake genus Lentinula.</title>
        <authorList>
            <person name="Sierra-Patev S."/>
            <person name="Min B."/>
            <person name="Naranjo-Ortiz M."/>
            <person name="Looney B."/>
            <person name="Konkel Z."/>
            <person name="Slot J.C."/>
            <person name="Sakamoto Y."/>
            <person name="Steenwyk J.L."/>
            <person name="Rokas A."/>
            <person name="Carro J."/>
            <person name="Camarero S."/>
            <person name="Ferreira P."/>
            <person name="Molpeceres G."/>
            <person name="Ruiz-Duenas F.J."/>
            <person name="Serrano A."/>
            <person name="Henrissat B."/>
            <person name="Drula E."/>
            <person name="Hughes K.W."/>
            <person name="Mata J.L."/>
            <person name="Ishikawa N.K."/>
            <person name="Vargas-Isla R."/>
            <person name="Ushijima S."/>
            <person name="Smith C.A."/>
            <person name="Donoghue J."/>
            <person name="Ahrendt S."/>
            <person name="Andreopoulos W."/>
            <person name="He G."/>
            <person name="LaButti K."/>
            <person name="Lipzen A."/>
            <person name="Ng V."/>
            <person name="Riley R."/>
            <person name="Sandor L."/>
            <person name="Barry K."/>
            <person name="Martinez A.T."/>
            <person name="Xiao Y."/>
            <person name="Gibbons J.G."/>
            <person name="Terashima K."/>
            <person name="Grigoriev I.V."/>
            <person name="Hibbett D."/>
        </authorList>
    </citation>
    <scope>NUCLEOTIDE SEQUENCE</scope>
    <source>
        <strain evidence="1">Sp2 HRB7682 ss15</strain>
    </source>
</reference>
<evidence type="ECO:0000313" key="2">
    <source>
        <dbReference type="Proteomes" id="UP001150238"/>
    </source>
</evidence>
<accession>A0A9W9AY73</accession>
<comment type="caution">
    <text evidence="1">The sequence shown here is derived from an EMBL/GenBank/DDBJ whole genome shotgun (WGS) entry which is preliminary data.</text>
</comment>
<evidence type="ECO:0000313" key="1">
    <source>
        <dbReference type="EMBL" id="KAJ4493431.1"/>
    </source>
</evidence>
<dbReference type="AlphaFoldDB" id="A0A9W9AY73"/>
<sequence length="183" mass="20563">MAHSHRWRLVNLVVSNKFSGKRYDPRCLLSAVLDRTPALEQLSLFYMGDDTLAHSWSEDAVLNSFELASKLTSVSVYRTGFSHSKRSSSLGKISLLCQSIDCVALIHVKPILFLCPKLEQANFSCTEDDRDERDGITPAHSQAYTNHKLKNFTLSYSAFDEDDDVSVIAIHNWILPSLEKLSG</sequence>
<gene>
    <name evidence="1" type="ORF">C8J55DRAFT_602080</name>
</gene>
<reference evidence="1" key="1">
    <citation type="submission" date="2022-08" db="EMBL/GenBank/DDBJ databases">
        <authorList>
            <consortium name="DOE Joint Genome Institute"/>
            <person name="Min B."/>
            <person name="Riley R."/>
            <person name="Sierra-Patev S."/>
            <person name="Naranjo-Ortiz M."/>
            <person name="Looney B."/>
            <person name="Konkel Z."/>
            <person name="Slot J.C."/>
            <person name="Sakamoto Y."/>
            <person name="Steenwyk J.L."/>
            <person name="Rokas A."/>
            <person name="Carro J."/>
            <person name="Camarero S."/>
            <person name="Ferreira P."/>
            <person name="Molpeceres G."/>
            <person name="Ruiz-Duenas F.J."/>
            <person name="Serrano A."/>
            <person name="Henrissat B."/>
            <person name="Drula E."/>
            <person name="Hughes K.W."/>
            <person name="Mata J.L."/>
            <person name="Ishikawa N.K."/>
            <person name="Vargas-Isla R."/>
            <person name="Ushijima S."/>
            <person name="Smith C.A."/>
            <person name="Ahrendt S."/>
            <person name="Andreopoulos W."/>
            <person name="He G."/>
            <person name="Labutti K."/>
            <person name="Lipzen A."/>
            <person name="Ng V."/>
            <person name="Sandor L."/>
            <person name="Barry K."/>
            <person name="Martinez A.T."/>
            <person name="Xiao Y."/>
            <person name="Gibbons J.G."/>
            <person name="Terashima K."/>
            <person name="Hibbett D.S."/>
            <person name="Grigoriev I.V."/>
        </authorList>
    </citation>
    <scope>NUCLEOTIDE SEQUENCE</scope>
    <source>
        <strain evidence="1">Sp2 HRB7682 ss15</strain>
    </source>
</reference>
<organism evidence="1 2">
    <name type="scientific">Lentinula lateritia</name>
    <dbReference type="NCBI Taxonomy" id="40482"/>
    <lineage>
        <taxon>Eukaryota</taxon>
        <taxon>Fungi</taxon>
        <taxon>Dikarya</taxon>
        <taxon>Basidiomycota</taxon>
        <taxon>Agaricomycotina</taxon>
        <taxon>Agaricomycetes</taxon>
        <taxon>Agaricomycetidae</taxon>
        <taxon>Agaricales</taxon>
        <taxon>Marasmiineae</taxon>
        <taxon>Omphalotaceae</taxon>
        <taxon>Lentinula</taxon>
    </lineage>
</organism>
<name>A0A9W9AY73_9AGAR</name>
<protein>
    <submittedName>
        <fullName evidence="1">Uncharacterized protein</fullName>
    </submittedName>
</protein>
<proteinExistence type="predicted"/>